<dbReference type="RefSeq" id="WP_254012602.1">
    <property type="nucleotide sequence ID" value="NZ_JAMZMM010000145.1"/>
</dbReference>
<keyword evidence="2" id="KW-1185">Reference proteome</keyword>
<dbReference type="Proteomes" id="UP001204953">
    <property type="component" value="Unassembled WGS sequence"/>
</dbReference>
<proteinExistence type="predicted"/>
<evidence type="ECO:0000313" key="2">
    <source>
        <dbReference type="Proteomes" id="UP001204953"/>
    </source>
</evidence>
<dbReference type="EMBL" id="JAMZMM010000145">
    <property type="protein sequence ID" value="MCP2729828.1"/>
    <property type="molecule type" value="Genomic_DNA"/>
</dbReference>
<reference evidence="1" key="1">
    <citation type="submission" date="2022-06" db="EMBL/GenBank/DDBJ databases">
        <title>New cyanobacteria of genus Symplocastrum in benthos of Lake Baikal.</title>
        <authorList>
            <person name="Sorokovikova E."/>
            <person name="Tikhonova I."/>
            <person name="Krasnopeev A."/>
            <person name="Evseev P."/>
            <person name="Gladkikh A."/>
            <person name="Belykh O."/>
        </authorList>
    </citation>
    <scope>NUCLEOTIDE SEQUENCE</scope>
    <source>
        <strain evidence="1">BBK-W-15</strain>
    </source>
</reference>
<sequence>MPYSQFKTIAQTKAAFQLTIVEGSRFLPQTPPVTPSQSFSDYLQETLPIVATSGSEKARSEGIIYPLLIDVRRFLNRQVSLFSGEDFNVDESVGLNGVCDFLLTRSTEVLEIEAPAVVIVEAKKTDLKLGFGQCIAEMVAAQRFNQEQGQPISTIYGSISNGNQWQFLKLEGTTVFIDLAVYSLLPVERIIGDFVWMAQAH</sequence>
<dbReference type="AlphaFoldDB" id="A0AAE3GU64"/>
<name>A0AAE3GU64_9CYAN</name>
<evidence type="ECO:0000313" key="1">
    <source>
        <dbReference type="EMBL" id="MCP2729828.1"/>
    </source>
</evidence>
<protein>
    <recommendedName>
        <fullName evidence="3">Type I restriction enzyme R protein N-terminal domain-containing protein</fullName>
    </recommendedName>
</protein>
<accession>A0AAE3GU64</accession>
<gene>
    <name evidence="1" type="ORF">NJ959_15440</name>
</gene>
<evidence type="ECO:0008006" key="3">
    <source>
        <dbReference type="Google" id="ProtNLM"/>
    </source>
</evidence>
<organism evidence="1 2">
    <name type="scientific">Limnofasciculus baicalensis BBK-W-15</name>
    <dbReference type="NCBI Taxonomy" id="2699891"/>
    <lineage>
        <taxon>Bacteria</taxon>
        <taxon>Bacillati</taxon>
        <taxon>Cyanobacteriota</taxon>
        <taxon>Cyanophyceae</taxon>
        <taxon>Coleofasciculales</taxon>
        <taxon>Coleofasciculaceae</taxon>
        <taxon>Limnofasciculus</taxon>
        <taxon>Limnofasciculus baicalensis</taxon>
    </lineage>
</organism>
<comment type="caution">
    <text evidence="1">The sequence shown here is derived from an EMBL/GenBank/DDBJ whole genome shotgun (WGS) entry which is preliminary data.</text>
</comment>